<dbReference type="EMBL" id="JAEHOE010000009">
    <property type="protein sequence ID" value="KAG2498587.1"/>
    <property type="molecule type" value="Genomic_DNA"/>
</dbReference>
<keyword evidence="1" id="KW-0175">Coiled coil</keyword>
<protein>
    <submittedName>
        <fullName evidence="3">Uncharacterized protein</fullName>
    </submittedName>
</protein>
<comment type="caution">
    <text evidence="3">The sequence shown here is derived from an EMBL/GenBank/DDBJ whole genome shotgun (WGS) entry which is preliminary data.</text>
</comment>
<sequence length="159" mass="17315">MGKMDPTQMDRWWKSRIQKEEQSYGVSNSKGDCCGPHQQAFAQSAYLNTLGQPAITIGSQMAGAGAIVSNYSQPPRTPNRAPSVVESLARSNIGGLGRPHTPGSQALGGTRSVAGTDTKSLMMRLEGLESALSQERVKRMQAEEEMRQLMQMAQGRFKK</sequence>
<reference evidence="3" key="1">
    <citation type="journal article" date="2020" name="bioRxiv">
        <title>Comparative genomics of Chlamydomonas.</title>
        <authorList>
            <person name="Craig R.J."/>
            <person name="Hasan A.R."/>
            <person name="Ness R.W."/>
            <person name="Keightley P.D."/>
        </authorList>
    </citation>
    <scope>NUCLEOTIDE SEQUENCE</scope>
    <source>
        <strain evidence="3">CCAP 11/70</strain>
    </source>
</reference>
<accession>A0A835Y952</accession>
<name>A0A835Y952_9CHLO</name>
<evidence type="ECO:0000313" key="3">
    <source>
        <dbReference type="EMBL" id="KAG2498587.1"/>
    </source>
</evidence>
<proteinExistence type="predicted"/>
<feature type="coiled-coil region" evidence="1">
    <location>
        <begin position="125"/>
        <end position="152"/>
    </location>
</feature>
<gene>
    <name evidence="3" type="ORF">HYH03_003338</name>
</gene>
<dbReference type="OrthoDB" id="541853at2759"/>
<feature type="region of interest" description="Disordered" evidence="2">
    <location>
        <begin position="92"/>
        <end position="115"/>
    </location>
</feature>
<organism evidence="3 4">
    <name type="scientific">Edaphochlamys debaryana</name>
    <dbReference type="NCBI Taxonomy" id="47281"/>
    <lineage>
        <taxon>Eukaryota</taxon>
        <taxon>Viridiplantae</taxon>
        <taxon>Chlorophyta</taxon>
        <taxon>core chlorophytes</taxon>
        <taxon>Chlorophyceae</taxon>
        <taxon>CS clade</taxon>
        <taxon>Chlamydomonadales</taxon>
        <taxon>Chlamydomonadales incertae sedis</taxon>
        <taxon>Edaphochlamys</taxon>
    </lineage>
</organism>
<evidence type="ECO:0000313" key="4">
    <source>
        <dbReference type="Proteomes" id="UP000612055"/>
    </source>
</evidence>
<dbReference type="AlphaFoldDB" id="A0A835Y952"/>
<evidence type="ECO:0000256" key="2">
    <source>
        <dbReference type="SAM" id="MobiDB-lite"/>
    </source>
</evidence>
<evidence type="ECO:0000256" key="1">
    <source>
        <dbReference type="SAM" id="Coils"/>
    </source>
</evidence>
<keyword evidence="4" id="KW-1185">Reference proteome</keyword>
<dbReference type="Proteomes" id="UP000612055">
    <property type="component" value="Unassembled WGS sequence"/>
</dbReference>